<proteinExistence type="predicted"/>
<protein>
    <submittedName>
        <fullName evidence="1">Uncharacterized protein</fullName>
    </submittedName>
</protein>
<evidence type="ECO:0000313" key="2">
    <source>
        <dbReference type="Proteomes" id="UP000011991"/>
    </source>
</evidence>
<reference evidence="1 2" key="1">
    <citation type="journal article" date="2013" name="Mar. Genomics">
        <title>Expression of sulfatases in Rhodopirellula baltica and the diversity of sulfatases in the genus Rhodopirellula.</title>
        <authorList>
            <person name="Wegner C.E."/>
            <person name="Richter-Heitmann T."/>
            <person name="Klindworth A."/>
            <person name="Klockow C."/>
            <person name="Richter M."/>
            <person name="Achstetter T."/>
            <person name="Glockner F.O."/>
            <person name="Harder J."/>
        </authorList>
    </citation>
    <scope>NUCLEOTIDE SEQUENCE [LARGE SCALE GENOMIC DNA]</scope>
    <source>
        <strain evidence="1 2">SM1</strain>
    </source>
</reference>
<dbReference type="EMBL" id="ANOG01000768">
    <property type="protein sequence ID" value="EMI17673.1"/>
    <property type="molecule type" value="Genomic_DNA"/>
</dbReference>
<dbReference type="AlphaFoldDB" id="M5RDX6"/>
<sequence>MENDMKITSELSLEEFREEMQHRVVKYPLNSRPVKEALRFAKTHEDPAFYRIASDKIHAQRQFQRELYGPGRLERLVDFFAFGSLKEVVVTLLLVGSGVVGLDVAKRTMRGDPDEEIYAHMDVNALADRLGLALGTNRGGGTVNASITGPSRPLGVLQLTPGADESNARLSDADVARIADAVLQRLTARTLQTDNITMETGEKNLDPIAVNTEVDRQRVKGVDKSPSLVVVSDESSRNP</sequence>
<organism evidence="1 2">
    <name type="scientific">Rhodopirellula maiorica SM1</name>
    <dbReference type="NCBI Taxonomy" id="1265738"/>
    <lineage>
        <taxon>Bacteria</taxon>
        <taxon>Pseudomonadati</taxon>
        <taxon>Planctomycetota</taxon>
        <taxon>Planctomycetia</taxon>
        <taxon>Pirellulales</taxon>
        <taxon>Pirellulaceae</taxon>
        <taxon>Novipirellula</taxon>
    </lineage>
</organism>
<keyword evidence="2" id="KW-1185">Reference proteome</keyword>
<accession>M5RDX6</accession>
<dbReference type="Proteomes" id="UP000011991">
    <property type="component" value="Unassembled WGS sequence"/>
</dbReference>
<dbReference type="PATRIC" id="fig|1265738.3.peg.5406"/>
<evidence type="ECO:0000313" key="1">
    <source>
        <dbReference type="EMBL" id="EMI17673.1"/>
    </source>
</evidence>
<gene>
    <name evidence="1" type="ORF">RMSM_05399</name>
</gene>
<name>M5RDX6_9BACT</name>
<comment type="caution">
    <text evidence="1">The sequence shown here is derived from an EMBL/GenBank/DDBJ whole genome shotgun (WGS) entry which is preliminary data.</text>
</comment>